<reference evidence="4 5" key="1">
    <citation type="submission" date="2020-08" db="EMBL/GenBank/DDBJ databases">
        <title>Genomic Encyclopedia of Type Strains, Phase IV (KMG-IV): sequencing the most valuable type-strain genomes for metagenomic binning, comparative biology and taxonomic classification.</title>
        <authorList>
            <person name="Goeker M."/>
        </authorList>
    </citation>
    <scope>NUCLEOTIDE SEQUENCE [LARGE SCALE GENOMIC DNA]</scope>
    <source>
        <strain evidence="4 5">DSM 19612</strain>
    </source>
</reference>
<keyword evidence="5" id="KW-1185">Reference proteome</keyword>
<dbReference type="SUPFAM" id="SSF103039">
    <property type="entry name" value="CheC-like"/>
    <property type="match status" value="1"/>
</dbReference>
<dbReference type="CDD" id="cd17909">
    <property type="entry name" value="CheC_ClassI"/>
    <property type="match status" value="1"/>
</dbReference>
<evidence type="ECO:0000256" key="1">
    <source>
        <dbReference type="ARBA" id="ARBA00022500"/>
    </source>
</evidence>
<dbReference type="GO" id="GO:0006935">
    <property type="term" value="P:chemotaxis"/>
    <property type="evidence" value="ECO:0007669"/>
    <property type="project" value="UniProtKB-KW"/>
</dbReference>
<keyword evidence="2" id="KW-0378">Hydrolase</keyword>
<dbReference type="Proteomes" id="UP000581688">
    <property type="component" value="Unassembled WGS sequence"/>
</dbReference>
<dbReference type="GO" id="GO:0016787">
    <property type="term" value="F:hydrolase activity"/>
    <property type="evidence" value="ECO:0007669"/>
    <property type="project" value="UniProtKB-KW"/>
</dbReference>
<dbReference type="PANTHER" id="PTHR43693:SF1">
    <property type="entry name" value="PROTEIN PHOSPHATASE CHEZ"/>
    <property type="match status" value="1"/>
</dbReference>
<evidence type="ECO:0000259" key="3">
    <source>
        <dbReference type="Pfam" id="PF04509"/>
    </source>
</evidence>
<dbReference type="EMBL" id="JACHGH010000003">
    <property type="protein sequence ID" value="MBB6452901.1"/>
    <property type="molecule type" value="Genomic_DNA"/>
</dbReference>
<dbReference type="InterPro" id="IPR050992">
    <property type="entry name" value="CheZ_family_phosphatases"/>
</dbReference>
<evidence type="ECO:0000256" key="2">
    <source>
        <dbReference type="ARBA" id="ARBA00022801"/>
    </source>
</evidence>
<accession>A0A841Q3D2</accession>
<dbReference type="Pfam" id="PF04509">
    <property type="entry name" value="CheC"/>
    <property type="match status" value="2"/>
</dbReference>
<comment type="caution">
    <text evidence="4">The sequence shown here is derived from an EMBL/GenBank/DDBJ whole genome shotgun (WGS) entry which is preliminary data.</text>
</comment>
<evidence type="ECO:0000313" key="5">
    <source>
        <dbReference type="Proteomes" id="UP000581688"/>
    </source>
</evidence>
<dbReference type="AlphaFoldDB" id="A0A841Q3D2"/>
<dbReference type="Gene3D" id="3.40.1550.10">
    <property type="entry name" value="CheC-like"/>
    <property type="match status" value="1"/>
</dbReference>
<dbReference type="RefSeq" id="WP_174495441.1">
    <property type="nucleotide sequence ID" value="NZ_CADDWK010000003.1"/>
</dbReference>
<name>A0A841Q3D2_9BACI</name>
<gene>
    <name evidence="4" type="ORF">HNQ94_001347</name>
</gene>
<feature type="domain" description="CheC-like protein" evidence="3">
    <location>
        <begin position="10"/>
        <end position="47"/>
    </location>
</feature>
<dbReference type="InterPro" id="IPR028976">
    <property type="entry name" value="CheC-like_sf"/>
</dbReference>
<evidence type="ECO:0000313" key="4">
    <source>
        <dbReference type="EMBL" id="MBB6452901.1"/>
    </source>
</evidence>
<keyword evidence="1" id="KW-0145">Chemotaxis</keyword>
<dbReference type="InterPro" id="IPR007597">
    <property type="entry name" value="CheC"/>
</dbReference>
<organism evidence="4 5">
    <name type="scientific">Salirhabdus euzebyi</name>
    <dbReference type="NCBI Taxonomy" id="394506"/>
    <lineage>
        <taxon>Bacteria</taxon>
        <taxon>Bacillati</taxon>
        <taxon>Bacillota</taxon>
        <taxon>Bacilli</taxon>
        <taxon>Bacillales</taxon>
        <taxon>Bacillaceae</taxon>
        <taxon>Salirhabdus</taxon>
    </lineage>
</organism>
<feature type="domain" description="CheC-like protein" evidence="3">
    <location>
        <begin position="112"/>
        <end position="147"/>
    </location>
</feature>
<sequence>MTYPYELTPLHLDLLKEIGNIGAGNAATSLSKLLNRKINMKVPDVKIISFDEMMEVVGGPEQVIASVFVRIQGDATGSIFFVLSPEEASKFVGEMIGDESFQFGEPPFSELGLSAYTELGNILSGSYLSALSDFTQLNLQPSVPSISVDMVGAILTFGLIELSQVADHAILIDTILQDEKYHLEKVRGHFFLLPDPDSFQTFFQSLGVSSNE</sequence>
<dbReference type="PANTHER" id="PTHR43693">
    <property type="entry name" value="PROTEIN PHOSPHATASE CHEZ"/>
    <property type="match status" value="1"/>
</dbReference>
<proteinExistence type="predicted"/>
<protein>
    <submittedName>
        <fullName evidence="4">Chemotaxis protein CheC</fullName>
    </submittedName>
</protein>